<dbReference type="AlphaFoldDB" id="A0A183J5P9"/>
<evidence type="ECO:0000313" key="11">
    <source>
        <dbReference type="EMBL" id="VDP37905.1"/>
    </source>
</evidence>
<evidence type="ECO:0000256" key="2">
    <source>
        <dbReference type="ARBA" id="ARBA00022723"/>
    </source>
</evidence>
<name>A0A183J5P9_9BILA</name>
<reference evidence="11 12" key="2">
    <citation type="submission" date="2018-11" db="EMBL/GenBank/DDBJ databases">
        <authorList>
            <consortium name="Pathogen Informatics"/>
        </authorList>
    </citation>
    <scope>NUCLEOTIDE SEQUENCE [LARGE SCALE GENOMIC DNA]</scope>
</reference>
<dbReference type="InterPro" id="IPR029052">
    <property type="entry name" value="Metallo-depent_PP-like"/>
</dbReference>
<evidence type="ECO:0000256" key="5">
    <source>
        <dbReference type="ARBA" id="ARBA00023211"/>
    </source>
</evidence>
<keyword evidence="3 8" id="KW-0378">Hydrolase</keyword>
<dbReference type="InterPro" id="IPR004843">
    <property type="entry name" value="Calcineurin-like_PHP"/>
</dbReference>
<dbReference type="PRINTS" id="PR00114">
    <property type="entry name" value="STPHPHTASE"/>
</dbReference>
<evidence type="ECO:0000256" key="9">
    <source>
        <dbReference type="SAM" id="MobiDB-lite"/>
    </source>
</evidence>
<dbReference type="InterPro" id="IPR006186">
    <property type="entry name" value="Ser/Thr-sp_prot-phosphatase"/>
</dbReference>
<keyword evidence="4" id="KW-0904">Protein phosphatase</keyword>
<dbReference type="EMBL" id="UZAM01015232">
    <property type="protein sequence ID" value="VDP37905.1"/>
    <property type="molecule type" value="Genomic_DNA"/>
</dbReference>
<dbReference type="Gene3D" id="3.60.21.10">
    <property type="match status" value="1"/>
</dbReference>
<dbReference type="PANTHER" id="PTHR11668">
    <property type="entry name" value="SERINE/THREONINE PROTEIN PHOSPHATASE"/>
    <property type="match status" value="1"/>
</dbReference>
<evidence type="ECO:0000256" key="4">
    <source>
        <dbReference type="ARBA" id="ARBA00022912"/>
    </source>
</evidence>
<feature type="compositionally biased region" description="Basic and acidic residues" evidence="9">
    <location>
        <begin position="8"/>
        <end position="20"/>
    </location>
</feature>
<dbReference type="GO" id="GO:0004722">
    <property type="term" value="F:protein serine/threonine phosphatase activity"/>
    <property type="evidence" value="ECO:0007669"/>
    <property type="project" value="UniProtKB-EC"/>
</dbReference>
<comment type="catalytic activity">
    <reaction evidence="6">
        <text>O-phospho-L-seryl-[protein] + H2O = L-seryl-[protein] + phosphate</text>
        <dbReference type="Rhea" id="RHEA:20629"/>
        <dbReference type="Rhea" id="RHEA-COMP:9863"/>
        <dbReference type="Rhea" id="RHEA-COMP:11604"/>
        <dbReference type="ChEBI" id="CHEBI:15377"/>
        <dbReference type="ChEBI" id="CHEBI:29999"/>
        <dbReference type="ChEBI" id="CHEBI:43474"/>
        <dbReference type="ChEBI" id="CHEBI:83421"/>
        <dbReference type="EC" id="3.1.3.16"/>
    </reaction>
</comment>
<dbReference type="FunFam" id="3.60.21.10:FF:000212">
    <property type="entry name" value="Serine/threonine-protein phosphatase"/>
    <property type="match status" value="1"/>
</dbReference>
<dbReference type="EC" id="3.1.3.16" evidence="8"/>
<evidence type="ECO:0000256" key="1">
    <source>
        <dbReference type="ARBA" id="ARBA00001936"/>
    </source>
</evidence>
<comment type="cofactor">
    <cofactor evidence="1">
        <name>Mn(2+)</name>
        <dbReference type="ChEBI" id="CHEBI:29035"/>
    </cofactor>
</comment>
<comment type="catalytic activity">
    <reaction evidence="7 8">
        <text>O-phospho-L-threonyl-[protein] + H2O = L-threonyl-[protein] + phosphate</text>
        <dbReference type="Rhea" id="RHEA:47004"/>
        <dbReference type="Rhea" id="RHEA-COMP:11060"/>
        <dbReference type="Rhea" id="RHEA-COMP:11605"/>
        <dbReference type="ChEBI" id="CHEBI:15377"/>
        <dbReference type="ChEBI" id="CHEBI:30013"/>
        <dbReference type="ChEBI" id="CHEBI:43474"/>
        <dbReference type="ChEBI" id="CHEBI:61977"/>
        <dbReference type="EC" id="3.1.3.16"/>
    </reaction>
</comment>
<keyword evidence="2" id="KW-0479">Metal-binding</keyword>
<proteinExistence type="inferred from homology"/>
<evidence type="ECO:0000313" key="13">
    <source>
        <dbReference type="WBParaSite" id="SBAD_0001157701-mRNA-1"/>
    </source>
</evidence>
<protein>
    <recommendedName>
        <fullName evidence="8">Serine/threonine-protein phosphatase</fullName>
        <ecNumber evidence="8">3.1.3.16</ecNumber>
    </recommendedName>
</protein>
<dbReference type="PROSITE" id="PS00125">
    <property type="entry name" value="SER_THR_PHOSPHATASE"/>
    <property type="match status" value="1"/>
</dbReference>
<feature type="domain" description="Serine/threonine specific protein phosphatases" evidence="10">
    <location>
        <begin position="131"/>
        <end position="136"/>
    </location>
</feature>
<dbReference type="GO" id="GO:0005634">
    <property type="term" value="C:nucleus"/>
    <property type="evidence" value="ECO:0007669"/>
    <property type="project" value="TreeGrafter"/>
</dbReference>
<keyword evidence="5" id="KW-0464">Manganese</keyword>
<dbReference type="InterPro" id="IPR050341">
    <property type="entry name" value="PP1_catalytic_subunit"/>
</dbReference>
<accession>A0A183J5P9</accession>
<keyword evidence="12" id="KW-1185">Reference proteome</keyword>
<dbReference type="PANTHER" id="PTHR11668:SF300">
    <property type="entry name" value="SERINE_THREONINE-PROTEIN PHOSPHATASE"/>
    <property type="match status" value="1"/>
</dbReference>
<organism evidence="13">
    <name type="scientific">Soboliphyme baturini</name>
    <dbReference type="NCBI Taxonomy" id="241478"/>
    <lineage>
        <taxon>Eukaryota</taxon>
        <taxon>Metazoa</taxon>
        <taxon>Ecdysozoa</taxon>
        <taxon>Nematoda</taxon>
        <taxon>Enoplea</taxon>
        <taxon>Dorylaimia</taxon>
        <taxon>Dioctophymatida</taxon>
        <taxon>Dioctophymatoidea</taxon>
        <taxon>Soboliphymatidae</taxon>
        <taxon>Soboliphyme</taxon>
    </lineage>
</organism>
<evidence type="ECO:0000313" key="12">
    <source>
        <dbReference type="Proteomes" id="UP000270296"/>
    </source>
</evidence>
<evidence type="ECO:0000256" key="7">
    <source>
        <dbReference type="ARBA" id="ARBA00048336"/>
    </source>
</evidence>
<comment type="similarity">
    <text evidence="8">Belongs to the PPP phosphatase family.</text>
</comment>
<evidence type="ECO:0000259" key="10">
    <source>
        <dbReference type="PROSITE" id="PS00125"/>
    </source>
</evidence>
<gene>
    <name evidence="11" type="ORF">SBAD_LOCUS11197</name>
</gene>
<dbReference type="SUPFAM" id="SSF56300">
    <property type="entry name" value="Metallo-dependent phosphatases"/>
    <property type="match status" value="1"/>
</dbReference>
<sequence>MAKLFANEQKDAVPNDGKSEFNEKRRVEKMMIRMLEGQQPSRRDLSWLVDKMITVLSMEPMLLELDPPIIICGDVHGQLTDLLRLFNHVGWPEECRYLFLGDYVDRGERSVETIALLFLLKLCYPTKLYLLRGNHETAMINRIYGFYDECVNKYDESIWIQFQVKHSLYVMCVFCALVAKRIFCTHGGLSQSLTNWDQIKNLKKPAEVPEQGLLCDLLWSDPDPVGKGDPNRGVSYLFGPDVVTEFCQNMGVDLIARAHQVVPNGFEFFADGRLVTLFSAPNYCGVFDNSAGAMVVDENLKCQIKVRLNFKLITTE</sequence>
<dbReference type="SMART" id="SM00156">
    <property type="entry name" value="PP2Ac"/>
    <property type="match status" value="1"/>
</dbReference>
<feature type="region of interest" description="Disordered" evidence="9">
    <location>
        <begin position="1"/>
        <end position="20"/>
    </location>
</feature>
<reference evidence="13" key="1">
    <citation type="submission" date="2016-06" db="UniProtKB">
        <authorList>
            <consortium name="WormBaseParasite"/>
        </authorList>
    </citation>
    <scope>IDENTIFICATION</scope>
</reference>
<dbReference type="OrthoDB" id="1930084at2759"/>
<evidence type="ECO:0000256" key="3">
    <source>
        <dbReference type="ARBA" id="ARBA00022801"/>
    </source>
</evidence>
<dbReference type="GO" id="GO:0046872">
    <property type="term" value="F:metal ion binding"/>
    <property type="evidence" value="ECO:0007669"/>
    <property type="project" value="UniProtKB-KW"/>
</dbReference>
<evidence type="ECO:0000256" key="6">
    <source>
        <dbReference type="ARBA" id="ARBA00047761"/>
    </source>
</evidence>
<dbReference type="GO" id="GO:0005737">
    <property type="term" value="C:cytoplasm"/>
    <property type="evidence" value="ECO:0007669"/>
    <property type="project" value="TreeGrafter"/>
</dbReference>
<evidence type="ECO:0000256" key="8">
    <source>
        <dbReference type="RuleBase" id="RU004273"/>
    </source>
</evidence>
<dbReference type="Proteomes" id="UP000270296">
    <property type="component" value="Unassembled WGS sequence"/>
</dbReference>
<dbReference type="Pfam" id="PF00149">
    <property type="entry name" value="Metallophos"/>
    <property type="match status" value="1"/>
</dbReference>
<dbReference type="WBParaSite" id="SBAD_0001157701-mRNA-1">
    <property type="protein sequence ID" value="SBAD_0001157701-mRNA-1"/>
    <property type="gene ID" value="SBAD_0001157701"/>
</dbReference>